<dbReference type="Proteomes" id="UP000466683">
    <property type="component" value="Chromosome"/>
</dbReference>
<gene>
    <name evidence="1" type="ORF">MBOE_04140</name>
</gene>
<evidence type="ECO:0000313" key="2">
    <source>
        <dbReference type="Proteomes" id="UP000466683"/>
    </source>
</evidence>
<accession>A0ABN5Z3I4</accession>
<reference evidence="1 2" key="1">
    <citation type="journal article" date="2019" name="Emerg. Microbes Infect.">
        <title>Comprehensive subspecies identification of 175 nontuberculous mycobacteria species based on 7547 genomic profiles.</title>
        <authorList>
            <person name="Matsumoto Y."/>
            <person name="Kinjo T."/>
            <person name="Motooka D."/>
            <person name="Nabeya D."/>
            <person name="Jung N."/>
            <person name="Uechi K."/>
            <person name="Horii T."/>
            <person name="Iida T."/>
            <person name="Fujita J."/>
            <person name="Nakamura S."/>
        </authorList>
    </citation>
    <scope>NUCLEOTIDE SEQUENCE [LARGE SCALE GENOMIC DNA]</scope>
    <source>
        <strain evidence="1 2">JCM 15653</strain>
    </source>
</reference>
<organism evidence="1 2">
    <name type="scientific">Mycolicibacterium boenickei</name>
    <dbReference type="NCBI Taxonomy" id="146017"/>
    <lineage>
        <taxon>Bacteria</taxon>
        <taxon>Bacillati</taxon>
        <taxon>Actinomycetota</taxon>
        <taxon>Actinomycetes</taxon>
        <taxon>Mycobacteriales</taxon>
        <taxon>Mycobacteriaceae</taxon>
        <taxon>Mycolicibacterium</taxon>
    </lineage>
</organism>
<protein>
    <submittedName>
        <fullName evidence="1">Uncharacterized protein</fullName>
    </submittedName>
</protein>
<name>A0ABN5Z3I4_9MYCO</name>
<dbReference type="EMBL" id="AP022579">
    <property type="protein sequence ID" value="BBX88765.1"/>
    <property type="molecule type" value="Genomic_DNA"/>
</dbReference>
<proteinExistence type="predicted"/>
<evidence type="ECO:0000313" key="1">
    <source>
        <dbReference type="EMBL" id="BBX88765.1"/>
    </source>
</evidence>
<keyword evidence="2" id="KW-1185">Reference proteome</keyword>
<sequence>MAGDHVIESRIECTEIQSTVDPERDRHVVGRCPVLESVEEPQPLLRVGQRNQARALARRQRRTPVRIFADMWRQLRHRRRIEQGAYRQPGVQTRVHRGDDPHRHDAVTAEIEEGVVDPDPIKAEGLGEDLCQGFFGGSGRCPIPITRVFGSG</sequence>